<dbReference type="Gene3D" id="2.130.10.10">
    <property type="entry name" value="YVTN repeat-like/Quinoprotein amine dehydrogenase"/>
    <property type="match status" value="1"/>
</dbReference>
<keyword evidence="3" id="KW-1185">Reference proteome</keyword>
<dbReference type="RefSeq" id="XP_040738590.1">
    <property type="nucleotide sequence ID" value="XM_040872679.1"/>
</dbReference>
<dbReference type="GeneID" id="63799302"/>
<evidence type="ECO:0000259" key="1">
    <source>
        <dbReference type="PROSITE" id="PS50181"/>
    </source>
</evidence>
<sequence length="592" mass="66933">MLADLPSEIIYNITIYLPTVTSLTHLSQTCHRLHKIITADDRIYRLFIRNRFPALGDAPPFWKDVVRAVTSRSRALDRCAVIARFVVPSNAAKAVGIRDTTRHDRPTIGYRPTVDSYEVWKGDRWQDREDVLAWGAAAEIVLRIKRTGRGAHERWLRFNDLEHVSSHDDIRGIHLLRPDHQSISGGKQHLIYARASGDVSHIAIDPDDATYHQQQTFVTNDSEIHSLDLGTGPEPVLAVHSFDGNISLYRTTTNDTRVTPFAQLEGETEEGTPRHFIKFLAPSRLAVGHGKVADTIVVSDLAEDRISTHRELTFEDPYHRSLWPRRKARVGAIAPLGVDSYGGRAHGDIFLAGWGNSRVRLHDLRSPKMFEREYIDVMDSNPIYCIQPLHDRFLVGAGSEAIVNVFDLRMHKAYHHYGAKPASTISSNHEASPKEFSFFLSHHPPHVPRHRNYGTYRGPIYTMSSPSPTSSTVYTGVVDGVIRLDFGSTDDLLGDNTSDWYQDYLDLDNNDIAQNPSSNPKRKNHSAVGEKILQLSGYERPSLENKSASAKLRSQVPFWSLSDADAERERGSGWDRRWRRLDETQSWRSTGV</sequence>
<feature type="domain" description="F-box" evidence="1">
    <location>
        <begin position="1"/>
        <end position="47"/>
    </location>
</feature>
<reference evidence="2 3" key="1">
    <citation type="journal article" date="2017" name="Biotechnol. Biofuels">
        <title>Differential beta-glucosidase expression as a function of carbon source availability in Talaromyces amestolkiae: a genomic and proteomic approach.</title>
        <authorList>
            <person name="de Eugenio L.I."/>
            <person name="Mendez-Liter J.A."/>
            <person name="Nieto-Dominguez M."/>
            <person name="Alonso L."/>
            <person name="Gil-Munoz J."/>
            <person name="Barriuso J."/>
            <person name="Prieto A."/>
            <person name="Martinez M.J."/>
        </authorList>
    </citation>
    <scope>NUCLEOTIDE SEQUENCE [LARGE SCALE GENOMIC DNA]</scope>
    <source>
        <strain evidence="2 3">CIB</strain>
    </source>
</reference>
<comment type="caution">
    <text evidence="2">The sequence shown here is derived from an EMBL/GenBank/DDBJ whole genome shotgun (WGS) entry which is preliminary data.</text>
</comment>
<protein>
    <recommendedName>
        <fullName evidence="1">F-box domain-containing protein</fullName>
    </recommendedName>
</protein>
<proteinExistence type="predicted"/>
<name>A0A364LE34_TALAM</name>
<dbReference type="PROSITE" id="PS50181">
    <property type="entry name" value="FBOX"/>
    <property type="match status" value="1"/>
</dbReference>
<dbReference type="Pfam" id="PF12937">
    <property type="entry name" value="F-box-like"/>
    <property type="match status" value="1"/>
</dbReference>
<dbReference type="AlphaFoldDB" id="A0A364LE34"/>
<dbReference type="InterPro" id="IPR015943">
    <property type="entry name" value="WD40/YVTN_repeat-like_dom_sf"/>
</dbReference>
<dbReference type="EMBL" id="MIKG01000029">
    <property type="protein sequence ID" value="RAO74076.1"/>
    <property type="molecule type" value="Genomic_DNA"/>
</dbReference>
<dbReference type="STRING" id="1196081.A0A364LE34"/>
<dbReference type="InterPro" id="IPR036322">
    <property type="entry name" value="WD40_repeat_dom_sf"/>
</dbReference>
<dbReference type="SUPFAM" id="SSF81383">
    <property type="entry name" value="F-box domain"/>
    <property type="match status" value="1"/>
</dbReference>
<accession>A0A364LE34</accession>
<evidence type="ECO:0000313" key="3">
    <source>
        <dbReference type="Proteomes" id="UP000249363"/>
    </source>
</evidence>
<dbReference type="SUPFAM" id="SSF50978">
    <property type="entry name" value="WD40 repeat-like"/>
    <property type="match status" value="1"/>
</dbReference>
<gene>
    <name evidence="2" type="ORF">BHQ10_010088</name>
</gene>
<dbReference type="InterPro" id="IPR001810">
    <property type="entry name" value="F-box_dom"/>
</dbReference>
<organism evidence="2 3">
    <name type="scientific">Talaromyces amestolkiae</name>
    <dbReference type="NCBI Taxonomy" id="1196081"/>
    <lineage>
        <taxon>Eukaryota</taxon>
        <taxon>Fungi</taxon>
        <taxon>Dikarya</taxon>
        <taxon>Ascomycota</taxon>
        <taxon>Pezizomycotina</taxon>
        <taxon>Eurotiomycetes</taxon>
        <taxon>Eurotiomycetidae</taxon>
        <taxon>Eurotiales</taxon>
        <taxon>Trichocomaceae</taxon>
        <taxon>Talaromyces</taxon>
        <taxon>Talaromyces sect. Talaromyces</taxon>
    </lineage>
</organism>
<dbReference type="Proteomes" id="UP000249363">
    <property type="component" value="Unassembled WGS sequence"/>
</dbReference>
<dbReference type="Gene3D" id="1.20.1280.50">
    <property type="match status" value="1"/>
</dbReference>
<dbReference type="CDD" id="cd09917">
    <property type="entry name" value="F-box_SF"/>
    <property type="match status" value="1"/>
</dbReference>
<dbReference type="InterPro" id="IPR036047">
    <property type="entry name" value="F-box-like_dom_sf"/>
</dbReference>
<evidence type="ECO:0000313" key="2">
    <source>
        <dbReference type="EMBL" id="RAO74076.1"/>
    </source>
</evidence>
<dbReference type="OrthoDB" id="1259151at2759"/>